<name>A0A9D4UIX4_ADICA</name>
<dbReference type="AlphaFoldDB" id="A0A9D4UIX4"/>
<feature type="coiled-coil region" evidence="3">
    <location>
        <begin position="56"/>
        <end position="83"/>
    </location>
</feature>
<dbReference type="EMBL" id="JABFUD020000016">
    <property type="protein sequence ID" value="KAI5068552.1"/>
    <property type="molecule type" value="Genomic_DNA"/>
</dbReference>
<feature type="domain" description="BTB" evidence="4">
    <location>
        <begin position="102"/>
        <end position="166"/>
    </location>
</feature>
<keyword evidence="3" id="KW-0175">Coiled coil</keyword>
<comment type="caution">
    <text evidence="5">The sequence shown here is derived from an EMBL/GenBank/DDBJ whole genome shotgun (WGS) entry which is preliminary data.</text>
</comment>
<evidence type="ECO:0000256" key="3">
    <source>
        <dbReference type="SAM" id="Coils"/>
    </source>
</evidence>
<dbReference type="InterPro" id="IPR011333">
    <property type="entry name" value="SKP1/BTB/POZ_sf"/>
</dbReference>
<comment type="function">
    <text evidence="1">May act as a substrate-specific adapter of an E3 ubiquitin-protein ligase complex (CUL3-RBX1-BTB) which mediates the ubiquitination and subsequent proteasomal degradation of target proteins.</text>
</comment>
<dbReference type="PANTHER" id="PTHR47274:SF1">
    <property type="entry name" value="BTB_POZ DOMAIN CONTAINING PROTEIN, EXPRESSED"/>
    <property type="match status" value="1"/>
</dbReference>
<gene>
    <name evidence="5" type="ORF">GOP47_0016897</name>
</gene>
<dbReference type="SUPFAM" id="SSF54695">
    <property type="entry name" value="POZ domain"/>
    <property type="match status" value="1"/>
</dbReference>
<dbReference type="Pfam" id="PF00651">
    <property type="entry name" value="BTB"/>
    <property type="match status" value="1"/>
</dbReference>
<evidence type="ECO:0000256" key="1">
    <source>
        <dbReference type="ARBA" id="ARBA00002668"/>
    </source>
</evidence>
<comment type="pathway">
    <text evidence="2">Protein modification; protein ubiquitination.</text>
</comment>
<dbReference type="PROSITE" id="PS50097">
    <property type="entry name" value="BTB"/>
    <property type="match status" value="1"/>
</dbReference>
<dbReference type="Proteomes" id="UP000886520">
    <property type="component" value="Chromosome 16"/>
</dbReference>
<evidence type="ECO:0000259" key="4">
    <source>
        <dbReference type="PROSITE" id="PS50097"/>
    </source>
</evidence>
<keyword evidence="6" id="KW-1185">Reference proteome</keyword>
<evidence type="ECO:0000313" key="5">
    <source>
        <dbReference type="EMBL" id="KAI5068552.1"/>
    </source>
</evidence>
<proteinExistence type="predicted"/>
<dbReference type="PANTHER" id="PTHR47274">
    <property type="entry name" value="BTB/POZ DOMAIN CONTAINING PROTEIN, EXPRESSED-RELATED"/>
    <property type="match status" value="1"/>
</dbReference>
<dbReference type="Gene3D" id="3.30.710.10">
    <property type="entry name" value="Potassium Channel Kv1.1, Chain A"/>
    <property type="match status" value="1"/>
</dbReference>
<accession>A0A9D4UIX4</accession>
<sequence>MTGEASPVPRLAQHYVYFDNDTSTLRTCEFSDGILRCKGCNYILSSEHVAACRYCLGDLNTKNKKLRSSLNEMKAEIFHLQKEMEFLRTWDERFVNGTASTGDITLKTRDGYCFTTYRFLLASRSPVFKRILEKRPLNELEVEDVSAHELGFLVDYLYRAQVDHQSLERFAPGLLAAAHRYQISPLKAVCEQYLTDHVHTDNVVSMIELAFKTDADNLKDAAFHVAASIYKDLMSCPDMKNLLEREPRIAAEMLKEILVRTNP</sequence>
<organism evidence="5 6">
    <name type="scientific">Adiantum capillus-veneris</name>
    <name type="common">Maidenhair fern</name>
    <dbReference type="NCBI Taxonomy" id="13818"/>
    <lineage>
        <taxon>Eukaryota</taxon>
        <taxon>Viridiplantae</taxon>
        <taxon>Streptophyta</taxon>
        <taxon>Embryophyta</taxon>
        <taxon>Tracheophyta</taxon>
        <taxon>Polypodiopsida</taxon>
        <taxon>Polypodiidae</taxon>
        <taxon>Polypodiales</taxon>
        <taxon>Pteridineae</taxon>
        <taxon>Pteridaceae</taxon>
        <taxon>Vittarioideae</taxon>
        <taxon>Adiantum</taxon>
    </lineage>
</organism>
<evidence type="ECO:0000256" key="2">
    <source>
        <dbReference type="ARBA" id="ARBA00004906"/>
    </source>
</evidence>
<dbReference type="OrthoDB" id="6359816at2759"/>
<evidence type="ECO:0000313" key="6">
    <source>
        <dbReference type="Proteomes" id="UP000886520"/>
    </source>
</evidence>
<dbReference type="SMART" id="SM00225">
    <property type="entry name" value="BTB"/>
    <property type="match status" value="1"/>
</dbReference>
<dbReference type="InterPro" id="IPR000210">
    <property type="entry name" value="BTB/POZ_dom"/>
</dbReference>
<protein>
    <recommendedName>
        <fullName evidence="4">BTB domain-containing protein</fullName>
    </recommendedName>
</protein>
<dbReference type="InterPro" id="IPR044784">
    <property type="entry name" value="At1g01640-like"/>
</dbReference>
<reference evidence="5" key="1">
    <citation type="submission" date="2021-01" db="EMBL/GenBank/DDBJ databases">
        <title>Adiantum capillus-veneris genome.</title>
        <authorList>
            <person name="Fang Y."/>
            <person name="Liao Q."/>
        </authorList>
    </citation>
    <scope>NUCLEOTIDE SEQUENCE</scope>
    <source>
        <strain evidence="5">H3</strain>
        <tissue evidence="5">Leaf</tissue>
    </source>
</reference>
<dbReference type="Gene3D" id="1.25.40.420">
    <property type="match status" value="1"/>
</dbReference>